<evidence type="ECO:0000313" key="6">
    <source>
        <dbReference type="EMBL" id="MFI2324157.1"/>
    </source>
</evidence>
<dbReference type="PANTHER" id="PTHR33204:SF18">
    <property type="entry name" value="TRANSCRIPTIONAL REGULATORY PROTEIN"/>
    <property type="match status" value="1"/>
</dbReference>
<keyword evidence="1" id="KW-0805">Transcription regulation</keyword>
<dbReference type="PANTHER" id="PTHR33204">
    <property type="entry name" value="TRANSCRIPTIONAL REGULATOR, MARR FAMILY"/>
    <property type="match status" value="1"/>
</dbReference>
<dbReference type="Pfam" id="PF01638">
    <property type="entry name" value="HxlR"/>
    <property type="match status" value="1"/>
</dbReference>
<gene>
    <name evidence="6" type="ORF">ACH47G_27065</name>
</gene>
<sequence>MMSVMAAVMEGPLADLSAWKPDECSIAKAMDLIGTRSAVLILREAYYGTRRFDGFASRVGITDAAAAAQLRKLTEAGLLAKRPYQEEGKRTRHEYVLTRMGRDLLPAVLALMQWGDAYLQPGPAPLLLVEEATGAPVRVQVRSESGREIELEELGVRLNEDFARHRRERRRSAATDGPTTGDDVTTR</sequence>
<feature type="compositionally biased region" description="Low complexity" evidence="4">
    <location>
        <begin position="175"/>
        <end position="187"/>
    </location>
</feature>
<organism evidence="6 7">
    <name type="scientific">Nocardia beijingensis</name>
    <dbReference type="NCBI Taxonomy" id="95162"/>
    <lineage>
        <taxon>Bacteria</taxon>
        <taxon>Bacillati</taxon>
        <taxon>Actinomycetota</taxon>
        <taxon>Actinomycetes</taxon>
        <taxon>Mycobacteriales</taxon>
        <taxon>Nocardiaceae</taxon>
        <taxon>Nocardia</taxon>
    </lineage>
</organism>
<name>A0ABW7WR09_9NOCA</name>
<feature type="domain" description="HTH hxlR-type" evidence="5">
    <location>
        <begin position="24"/>
        <end position="123"/>
    </location>
</feature>
<evidence type="ECO:0000256" key="2">
    <source>
        <dbReference type="ARBA" id="ARBA00023125"/>
    </source>
</evidence>
<feature type="region of interest" description="Disordered" evidence="4">
    <location>
        <begin position="165"/>
        <end position="187"/>
    </location>
</feature>
<evidence type="ECO:0000256" key="3">
    <source>
        <dbReference type="ARBA" id="ARBA00023163"/>
    </source>
</evidence>
<dbReference type="PROSITE" id="PS51118">
    <property type="entry name" value="HTH_HXLR"/>
    <property type="match status" value="1"/>
</dbReference>
<dbReference type="InterPro" id="IPR036390">
    <property type="entry name" value="WH_DNA-bd_sf"/>
</dbReference>
<dbReference type="EMBL" id="JBIRXV010000007">
    <property type="protein sequence ID" value="MFI2324157.1"/>
    <property type="molecule type" value="Genomic_DNA"/>
</dbReference>
<comment type="caution">
    <text evidence="6">The sequence shown here is derived from an EMBL/GenBank/DDBJ whole genome shotgun (WGS) entry which is preliminary data.</text>
</comment>
<dbReference type="SUPFAM" id="SSF46785">
    <property type="entry name" value="Winged helix' DNA-binding domain"/>
    <property type="match status" value="1"/>
</dbReference>
<dbReference type="InterPro" id="IPR002577">
    <property type="entry name" value="HTH_HxlR"/>
</dbReference>
<reference evidence="6 7" key="1">
    <citation type="submission" date="2024-10" db="EMBL/GenBank/DDBJ databases">
        <title>The Natural Products Discovery Center: Release of the First 8490 Sequenced Strains for Exploring Actinobacteria Biosynthetic Diversity.</title>
        <authorList>
            <person name="Kalkreuter E."/>
            <person name="Kautsar S.A."/>
            <person name="Yang D."/>
            <person name="Bader C.D."/>
            <person name="Teijaro C.N."/>
            <person name="Fluegel L."/>
            <person name="Davis C.M."/>
            <person name="Simpson J.R."/>
            <person name="Lauterbach L."/>
            <person name="Steele A.D."/>
            <person name="Gui C."/>
            <person name="Meng S."/>
            <person name="Li G."/>
            <person name="Viehrig K."/>
            <person name="Ye F."/>
            <person name="Su P."/>
            <person name="Kiefer A.F."/>
            <person name="Nichols A."/>
            <person name="Cepeda A.J."/>
            <person name="Yan W."/>
            <person name="Fan B."/>
            <person name="Jiang Y."/>
            <person name="Adhikari A."/>
            <person name="Zheng C.-J."/>
            <person name="Schuster L."/>
            <person name="Cowan T.M."/>
            <person name="Smanski M.J."/>
            <person name="Chevrette M.G."/>
            <person name="De Carvalho L.P.S."/>
            <person name="Shen B."/>
        </authorList>
    </citation>
    <scope>NUCLEOTIDE SEQUENCE [LARGE SCALE GENOMIC DNA]</scope>
    <source>
        <strain evidence="6 7">NPDC019626</strain>
    </source>
</reference>
<protein>
    <submittedName>
        <fullName evidence="6">Winged helix-turn-helix transcriptional regulator</fullName>
    </submittedName>
</protein>
<evidence type="ECO:0000256" key="4">
    <source>
        <dbReference type="SAM" id="MobiDB-lite"/>
    </source>
</evidence>
<keyword evidence="7" id="KW-1185">Reference proteome</keyword>
<evidence type="ECO:0000256" key="1">
    <source>
        <dbReference type="ARBA" id="ARBA00023015"/>
    </source>
</evidence>
<evidence type="ECO:0000259" key="5">
    <source>
        <dbReference type="PROSITE" id="PS51118"/>
    </source>
</evidence>
<dbReference type="RefSeq" id="WP_396946973.1">
    <property type="nucleotide sequence ID" value="NZ_JBIRXV010000007.1"/>
</dbReference>
<dbReference type="Gene3D" id="1.10.10.10">
    <property type="entry name" value="Winged helix-like DNA-binding domain superfamily/Winged helix DNA-binding domain"/>
    <property type="match status" value="1"/>
</dbReference>
<evidence type="ECO:0000313" key="7">
    <source>
        <dbReference type="Proteomes" id="UP001611450"/>
    </source>
</evidence>
<accession>A0ABW7WR09</accession>
<dbReference type="InterPro" id="IPR036388">
    <property type="entry name" value="WH-like_DNA-bd_sf"/>
</dbReference>
<keyword evidence="2" id="KW-0238">DNA-binding</keyword>
<keyword evidence="3" id="KW-0804">Transcription</keyword>
<dbReference type="Proteomes" id="UP001611450">
    <property type="component" value="Unassembled WGS sequence"/>
</dbReference>
<proteinExistence type="predicted"/>